<organism evidence="4 5">
    <name type="scientific">Streptomyces mirabilis</name>
    <dbReference type="NCBI Taxonomy" id="68239"/>
    <lineage>
        <taxon>Bacteria</taxon>
        <taxon>Bacillati</taxon>
        <taxon>Actinomycetota</taxon>
        <taxon>Actinomycetes</taxon>
        <taxon>Kitasatosporales</taxon>
        <taxon>Streptomycetaceae</taxon>
        <taxon>Streptomyces</taxon>
    </lineage>
</organism>
<feature type="domain" description="Ppx/GppA phosphatase N-terminal" evidence="3">
    <location>
        <begin position="18"/>
        <end position="303"/>
    </location>
</feature>
<dbReference type="InterPro" id="IPR003695">
    <property type="entry name" value="Ppx_GppA_N"/>
</dbReference>
<dbReference type="PANTHER" id="PTHR30005:SF0">
    <property type="entry name" value="RETROGRADE REGULATION PROTEIN 2"/>
    <property type="match status" value="1"/>
</dbReference>
<feature type="compositionally biased region" description="Basic and acidic residues" evidence="2">
    <location>
        <begin position="314"/>
        <end position="330"/>
    </location>
</feature>
<evidence type="ECO:0000313" key="4">
    <source>
        <dbReference type="EMBL" id="SFF60791.1"/>
    </source>
</evidence>
<feature type="region of interest" description="Disordered" evidence="2">
    <location>
        <begin position="307"/>
        <end position="330"/>
    </location>
</feature>
<dbReference type="SUPFAM" id="SSF53067">
    <property type="entry name" value="Actin-like ATPase domain"/>
    <property type="match status" value="2"/>
</dbReference>
<sequence>MRQAGVLDVGCHSALLTVVRSRPGQVMEPVFSHKVRLRLHETLDRKGRLDDAGVESVERAVAQAIASDPRLRGTDMFAFATSVIRDAPNRDEVIRRVARRTGTQLSVLDGEEEARLAYVAARQWVGPAAGRLLVLDVGGGTVEIASGAGDQPHSVHSLPLGARRITRDWLPGGIAPSKQGLTEIRRYLRRKLEAVPDLPRVEPGTRVLACSKTFEQLARLAAARGKAHRAQRKLALSQLHASVPVLAAANPARRAKLPGISRHRAEQSLAGALVAEALMEACEAKAVEVCPWSTREGLLLEHLAALHDTPGGPESHRPGRTGKSDMRVGE</sequence>
<evidence type="ECO:0000256" key="2">
    <source>
        <dbReference type="SAM" id="MobiDB-lite"/>
    </source>
</evidence>
<evidence type="ECO:0000256" key="1">
    <source>
        <dbReference type="ARBA" id="ARBA00007125"/>
    </source>
</evidence>
<dbReference type="InterPro" id="IPR050273">
    <property type="entry name" value="GppA/Ppx_hydrolase"/>
</dbReference>
<protein>
    <submittedName>
        <fullName evidence="4">Exopolyphosphatase / guanosine-5'-triphosphate,3'-diphosphate pyrophosphatase</fullName>
    </submittedName>
</protein>
<accession>A0A1I2K6T6</accession>
<comment type="similarity">
    <text evidence="1">Belongs to the GppA/Ppx family.</text>
</comment>
<name>A0A1I2K6T6_9ACTN</name>
<dbReference type="GO" id="GO:0016462">
    <property type="term" value="F:pyrophosphatase activity"/>
    <property type="evidence" value="ECO:0007669"/>
    <property type="project" value="TreeGrafter"/>
</dbReference>
<reference evidence="4 5" key="1">
    <citation type="submission" date="2016-10" db="EMBL/GenBank/DDBJ databases">
        <authorList>
            <person name="de Groot N.N."/>
        </authorList>
    </citation>
    <scope>NUCLEOTIDE SEQUENCE [LARGE SCALE GENOMIC DNA]</scope>
    <source>
        <strain evidence="4 5">OK461</strain>
    </source>
</reference>
<dbReference type="Pfam" id="PF02541">
    <property type="entry name" value="Ppx-GppA"/>
    <property type="match status" value="1"/>
</dbReference>
<dbReference type="AlphaFoldDB" id="A0A1I2K6T6"/>
<dbReference type="InterPro" id="IPR043129">
    <property type="entry name" value="ATPase_NBD"/>
</dbReference>
<evidence type="ECO:0000259" key="3">
    <source>
        <dbReference type="Pfam" id="PF02541"/>
    </source>
</evidence>
<dbReference type="Proteomes" id="UP000181942">
    <property type="component" value="Unassembled WGS sequence"/>
</dbReference>
<gene>
    <name evidence="4" type="ORF">SAMN02787118_109233</name>
</gene>
<dbReference type="PANTHER" id="PTHR30005">
    <property type="entry name" value="EXOPOLYPHOSPHATASE"/>
    <property type="match status" value="1"/>
</dbReference>
<evidence type="ECO:0000313" key="5">
    <source>
        <dbReference type="Proteomes" id="UP000181942"/>
    </source>
</evidence>
<dbReference type="Gene3D" id="3.30.420.40">
    <property type="match status" value="1"/>
</dbReference>
<dbReference type="Gene3D" id="3.30.420.150">
    <property type="entry name" value="Exopolyphosphatase. Domain 2"/>
    <property type="match status" value="1"/>
</dbReference>
<proteinExistence type="inferred from homology"/>
<dbReference type="EMBL" id="FONR01000009">
    <property type="protein sequence ID" value="SFF60791.1"/>
    <property type="molecule type" value="Genomic_DNA"/>
</dbReference>
<dbReference type="OrthoDB" id="9793035at2"/>